<dbReference type="Proteomes" id="UP001374893">
    <property type="component" value="Chromosome"/>
</dbReference>
<keyword evidence="3" id="KW-1185">Reference proteome</keyword>
<proteinExistence type="predicted"/>
<evidence type="ECO:0000313" key="3">
    <source>
        <dbReference type="Proteomes" id="UP001374893"/>
    </source>
</evidence>
<dbReference type="InterPro" id="IPR036909">
    <property type="entry name" value="Cyt_c-like_dom_sf"/>
</dbReference>
<feature type="signal peptide" evidence="1">
    <location>
        <begin position="1"/>
        <end position="17"/>
    </location>
</feature>
<organism evidence="2 3">
    <name type="scientific">Haloferula helveola</name>
    <dbReference type="NCBI Taxonomy" id="490095"/>
    <lineage>
        <taxon>Bacteria</taxon>
        <taxon>Pseudomonadati</taxon>
        <taxon>Verrucomicrobiota</taxon>
        <taxon>Verrucomicrobiia</taxon>
        <taxon>Verrucomicrobiales</taxon>
        <taxon>Verrucomicrobiaceae</taxon>
        <taxon>Haloferula</taxon>
    </lineage>
</organism>
<dbReference type="Gene3D" id="1.10.760.10">
    <property type="entry name" value="Cytochrome c-like domain"/>
    <property type="match status" value="1"/>
</dbReference>
<reference evidence="2 3" key="1">
    <citation type="submission" date="2021-06" db="EMBL/GenBank/DDBJ databases">
        <title>Complete genome of Haloferula helveola possessing various polysaccharide degrading enzymes.</title>
        <authorList>
            <person name="Takami H."/>
            <person name="Huang C."/>
            <person name="Hamasaki K."/>
        </authorList>
    </citation>
    <scope>NUCLEOTIDE SEQUENCE [LARGE SCALE GENOMIC DNA]</scope>
    <source>
        <strain evidence="2 3">CN-1</strain>
    </source>
</reference>
<evidence type="ECO:0000313" key="2">
    <source>
        <dbReference type="EMBL" id="BCX48995.1"/>
    </source>
</evidence>
<dbReference type="RefSeq" id="WP_338685422.1">
    <property type="nucleotide sequence ID" value="NZ_AP024702.1"/>
</dbReference>
<gene>
    <name evidence="2" type="ORF">HAHE_29030</name>
</gene>
<protein>
    <submittedName>
        <fullName evidence="2">Cytochrome cnitrate reductase</fullName>
    </submittedName>
</protein>
<accession>A0ABN6HCC9</accession>
<keyword evidence="1" id="KW-0732">Signal</keyword>
<dbReference type="SUPFAM" id="SSF46626">
    <property type="entry name" value="Cytochrome c"/>
    <property type="match status" value="1"/>
</dbReference>
<sequence>MKRLLLPLAALALAGCAGDPIPEVTPSMAKRTDVDPAKLAHGRELYIENCNRCHERVLPGSIDPEYWRGIIPHMARNAQLTSAEQADVLNYLIAAHLEVYHIEDD</sequence>
<dbReference type="PROSITE" id="PS51257">
    <property type="entry name" value="PROKAR_LIPOPROTEIN"/>
    <property type="match status" value="1"/>
</dbReference>
<feature type="chain" id="PRO_5045115197" evidence="1">
    <location>
        <begin position="18"/>
        <end position="105"/>
    </location>
</feature>
<name>A0ABN6HCC9_9BACT</name>
<dbReference type="EMBL" id="AP024702">
    <property type="protein sequence ID" value="BCX48995.1"/>
    <property type="molecule type" value="Genomic_DNA"/>
</dbReference>
<evidence type="ECO:0000256" key="1">
    <source>
        <dbReference type="SAM" id="SignalP"/>
    </source>
</evidence>